<dbReference type="AlphaFoldDB" id="A0A2H0V6D8"/>
<comment type="caution">
    <text evidence="1">The sequence shown here is derived from an EMBL/GenBank/DDBJ whole genome shotgun (WGS) entry which is preliminary data.</text>
</comment>
<name>A0A2H0V6D8_9BACT</name>
<dbReference type="PANTHER" id="PTHR43611:SF3">
    <property type="entry name" value="FLAVIN MONONUCLEOTIDE HYDROLASE 1, CHLOROPLATIC"/>
    <property type="match status" value="1"/>
</dbReference>
<dbReference type="Proteomes" id="UP000229901">
    <property type="component" value="Unassembled WGS sequence"/>
</dbReference>
<gene>
    <name evidence="1" type="ORF">COT97_00525</name>
</gene>
<protein>
    <recommendedName>
        <fullName evidence="3">Magnesium-dependent phosphatase-1</fullName>
    </recommendedName>
</protein>
<dbReference type="InterPro" id="IPR023214">
    <property type="entry name" value="HAD_sf"/>
</dbReference>
<proteinExistence type="predicted"/>
<dbReference type="PANTHER" id="PTHR43611">
    <property type="entry name" value="ALPHA-D-GLUCOSE 1-PHOSPHATE PHOSPHATASE"/>
    <property type="match status" value="1"/>
</dbReference>
<dbReference type="Gene3D" id="3.40.50.1000">
    <property type="entry name" value="HAD superfamily/HAD-like"/>
    <property type="match status" value="1"/>
</dbReference>
<accession>A0A2H0V6D8</accession>
<dbReference type="InterPro" id="IPR036412">
    <property type="entry name" value="HAD-like_sf"/>
</dbReference>
<organism evidence="1 2">
    <name type="scientific">Candidatus Falkowbacteria bacterium CG10_big_fil_rev_8_21_14_0_10_39_11</name>
    <dbReference type="NCBI Taxonomy" id="1974565"/>
    <lineage>
        <taxon>Bacteria</taxon>
        <taxon>Candidatus Falkowiibacteriota</taxon>
    </lineage>
</organism>
<dbReference type="SUPFAM" id="SSF56784">
    <property type="entry name" value="HAD-like"/>
    <property type="match status" value="1"/>
</dbReference>
<reference evidence="2" key="1">
    <citation type="submission" date="2017-09" db="EMBL/GenBank/DDBJ databases">
        <title>Depth-based differentiation of microbial function through sediment-hosted aquifers and enrichment of novel symbionts in the deep terrestrial subsurface.</title>
        <authorList>
            <person name="Probst A.J."/>
            <person name="Ladd B."/>
            <person name="Jarett J.K."/>
            <person name="Geller-Mcgrath D.E."/>
            <person name="Sieber C.M.K."/>
            <person name="Emerson J.B."/>
            <person name="Anantharaman K."/>
            <person name="Thomas B.C."/>
            <person name="Malmstrom R."/>
            <person name="Stieglmeier M."/>
            <person name="Klingl A."/>
            <person name="Woyke T."/>
            <person name="Ryan C.M."/>
            <person name="Banfield J.F."/>
        </authorList>
    </citation>
    <scope>NUCLEOTIDE SEQUENCE [LARGE SCALE GENOMIC DNA]</scope>
</reference>
<dbReference type="NCBIfam" id="TIGR01509">
    <property type="entry name" value="HAD-SF-IA-v3"/>
    <property type="match status" value="1"/>
</dbReference>
<evidence type="ECO:0008006" key="3">
    <source>
        <dbReference type="Google" id="ProtNLM"/>
    </source>
</evidence>
<dbReference type="EMBL" id="PFAP01000002">
    <property type="protein sequence ID" value="PIR94631.1"/>
    <property type="molecule type" value="Genomic_DNA"/>
</dbReference>
<evidence type="ECO:0000313" key="1">
    <source>
        <dbReference type="EMBL" id="PIR94631.1"/>
    </source>
</evidence>
<sequence>MNKQIKAILTDFSWVLLFPKDEKFTGKLNAFYEKLKEDSEFDFWDYFKLNDELLNFYKNSPLDVYVFTSAYIQEHPPLAAKLDGFFKETFSAARLNLKKTESDSYKTLAVEINLKPEEILFIDDRPEHNVAAKEAGMVAIQYQSNEQVMREVDKIIN</sequence>
<evidence type="ECO:0000313" key="2">
    <source>
        <dbReference type="Proteomes" id="UP000229901"/>
    </source>
</evidence>
<dbReference type="InterPro" id="IPR006439">
    <property type="entry name" value="HAD-SF_hydro_IA"/>
</dbReference>